<dbReference type="RefSeq" id="XP_022669915.1">
    <property type="nucleotide sequence ID" value="XM_022814180.1"/>
</dbReference>
<dbReference type="PIRSF" id="PIRSF038097">
    <property type="entry name" value="V-ATP_synth_e1/e2"/>
    <property type="match status" value="1"/>
</dbReference>
<evidence type="ECO:0000256" key="1">
    <source>
        <dbReference type="ARBA" id="ARBA00004127"/>
    </source>
</evidence>
<evidence type="ECO:0000256" key="9">
    <source>
        <dbReference type="PIRNR" id="PIRNR038097"/>
    </source>
</evidence>
<comment type="similarity">
    <text evidence="2 9">Belongs to the V-ATPase e1/e2 subunit family.</text>
</comment>
<reference evidence="10" key="1">
    <citation type="submission" date="2021-01" db="UniProtKB">
        <authorList>
            <consortium name="EnsemblMetazoa"/>
        </authorList>
    </citation>
    <scope>IDENTIFICATION</scope>
</reference>
<evidence type="ECO:0000256" key="7">
    <source>
        <dbReference type="ARBA" id="ARBA00023065"/>
    </source>
</evidence>
<dbReference type="Proteomes" id="UP000594260">
    <property type="component" value="Unplaced"/>
</dbReference>
<dbReference type="GO" id="GO:0012505">
    <property type="term" value="C:endomembrane system"/>
    <property type="evidence" value="ECO:0007669"/>
    <property type="project" value="UniProtKB-SubCell"/>
</dbReference>
<feature type="transmembrane region" description="Helical" evidence="9">
    <location>
        <begin position="33"/>
        <end position="56"/>
    </location>
</feature>
<evidence type="ECO:0000256" key="4">
    <source>
        <dbReference type="ARBA" id="ARBA00022692"/>
    </source>
</evidence>
<evidence type="ECO:0000256" key="5">
    <source>
        <dbReference type="ARBA" id="ARBA00022781"/>
    </source>
</evidence>
<feature type="transmembrane region" description="Helical" evidence="9">
    <location>
        <begin position="6"/>
        <end position="26"/>
    </location>
</feature>
<dbReference type="InterPro" id="IPR017385">
    <property type="entry name" value="ATPase_V0-cplx_e1/e2_su_met"/>
</dbReference>
<keyword evidence="6 9" id="KW-1133">Transmembrane helix</keyword>
<organism evidence="10 11">
    <name type="scientific">Varroa destructor</name>
    <name type="common">Honeybee mite</name>
    <dbReference type="NCBI Taxonomy" id="109461"/>
    <lineage>
        <taxon>Eukaryota</taxon>
        <taxon>Metazoa</taxon>
        <taxon>Ecdysozoa</taxon>
        <taxon>Arthropoda</taxon>
        <taxon>Chelicerata</taxon>
        <taxon>Arachnida</taxon>
        <taxon>Acari</taxon>
        <taxon>Parasitiformes</taxon>
        <taxon>Mesostigmata</taxon>
        <taxon>Gamasina</taxon>
        <taxon>Dermanyssoidea</taxon>
        <taxon>Varroidae</taxon>
        <taxon>Varroa</taxon>
    </lineage>
</organism>
<keyword evidence="4 9" id="KW-0812">Transmembrane</keyword>
<dbReference type="OrthoDB" id="1508846at2759"/>
<dbReference type="EnsemblMetazoa" id="XM_022814180">
    <property type="protein sequence ID" value="XP_022669915"/>
    <property type="gene ID" value="LOC111253928"/>
</dbReference>
<keyword evidence="5 9" id="KW-0375">Hydrogen ion transport</keyword>
<comment type="subcellular location">
    <subcellularLocation>
        <location evidence="1">Endomembrane system</location>
        <topology evidence="1">Multi-pass membrane protein</topology>
    </subcellularLocation>
    <subcellularLocation>
        <location evidence="9">Membrane</location>
        <topology evidence="9">Multi-pass membrane protein</topology>
    </subcellularLocation>
</comment>
<dbReference type="OMA" id="CCIMLTA"/>
<evidence type="ECO:0000256" key="8">
    <source>
        <dbReference type="ARBA" id="ARBA00023136"/>
    </source>
</evidence>
<keyword evidence="7 9" id="KW-0406">Ion transport</keyword>
<comment type="subunit">
    <text evidence="9">V-ATPase is a heteromultimeric enzyme made up of two complexes: the ATP-hydrolytic V1 complex and the proton translocation V0 complex.</text>
</comment>
<dbReference type="GeneID" id="111253928"/>
<keyword evidence="8 9" id="KW-0472">Membrane</keyword>
<keyword evidence="11" id="KW-1185">Reference proteome</keyword>
<dbReference type="GO" id="GO:0033179">
    <property type="term" value="C:proton-transporting V-type ATPase, V0 domain"/>
    <property type="evidence" value="ECO:0007669"/>
    <property type="project" value="UniProtKB-UniRule"/>
</dbReference>
<dbReference type="Pfam" id="PF05493">
    <property type="entry name" value="ATP_synt_H"/>
    <property type="match status" value="1"/>
</dbReference>
<protein>
    <recommendedName>
        <fullName evidence="9">V-type proton ATPase subunit</fullName>
    </recommendedName>
</protein>
<dbReference type="KEGG" id="vde:111253928"/>
<evidence type="ECO:0000256" key="2">
    <source>
        <dbReference type="ARBA" id="ARBA00008328"/>
    </source>
</evidence>
<dbReference type="FunCoup" id="A0A7M7KRX1">
    <property type="interactions" value="277"/>
</dbReference>
<proteinExistence type="inferred from homology"/>
<keyword evidence="3 9" id="KW-0813">Transport</keyword>
<dbReference type="InParanoid" id="A0A7M7KRX1"/>
<dbReference type="PANTHER" id="PTHR12263">
    <property type="entry name" value="VACUOLAR ATP SYNTHASE SUBUNIT H"/>
    <property type="match status" value="1"/>
</dbReference>
<evidence type="ECO:0000313" key="11">
    <source>
        <dbReference type="Proteomes" id="UP000594260"/>
    </source>
</evidence>
<evidence type="ECO:0000256" key="3">
    <source>
        <dbReference type="ARBA" id="ARBA00022448"/>
    </source>
</evidence>
<dbReference type="PANTHER" id="PTHR12263:SF0">
    <property type="entry name" value="V-TYPE PROTON ATPASE SUBUNIT"/>
    <property type="match status" value="1"/>
</dbReference>
<dbReference type="InterPro" id="IPR008389">
    <property type="entry name" value="ATPase_V0-cplx_e1/e2_su"/>
</dbReference>
<evidence type="ECO:0000313" key="10">
    <source>
        <dbReference type="EnsemblMetazoa" id="XP_022669915"/>
    </source>
</evidence>
<sequence>MGAGVLAILFFTIFWGLIGIVVPIFIPRRENRPLIQVCISLTAVCCYVFWLCTYMAQMNPLIGPMLTKDTLWAIDAYWGGHDSSALVSASTPGP</sequence>
<evidence type="ECO:0000256" key="6">
    <source>
        <dbReference type="ARBA" id="ARBA00022989"/>
    </source>
</evidence>
<dbReference type="GO" id="GO:0046961">
    <property type="term" value="F:proton-transporting ATPase activity, rotational mechanism"/>
    <property type="evidence" value="ECO:0007669"/>
    <property type="project" value="InterPro"/>
</dbReference>
<dbReference type="AlphaFoldDB" id="A0A7M7KRX1"/>
<dbReference type="GO" id="GO:0033181">
    <property type="term" value="C:plasma membrane proton-transporting V-type ATPase complex"/>
    <property type="evidence" value="ECO:0007669"/>
    <property type="project" value="TreeGrafter"/>
</dbReference>
<name>A0A7M7KRX1_VARDE</name>
<comment type="function">
    <text evidence="9">Subunit of the V0 complex of vacuolar(H+)-ATPase (V-ATPase), a multisubunit enzyme composed of a peripheral complex (V1) that hydrolyzes ATP and a membrane integral complex (V0) that translocates protons. V-ATPase is responsible for acidifying and maintaining the pH of intracellular compartments and in some cell types, is targeted to the plasma membrane, where it is responsible for acidifying the extracellular environment.</text>
</comment>
<accession>A0A7M7KRX1</accession>